<dbReference type="EMBL" id="PRLF01000001">
    <property type="protein sequence ID" value="RAW67209.1"/>
    <property type="molecule type" value="Genomic_DNA"/>
</dbReference>
<evidence type="ECO:0000313" key="11">
    <source>
        <dbReference type="Proteomes" id="UP000220157"/>
    </source>
</evidence>
<keyword evidence="1" id="KW-0812">Transmembrane</keyword>
<evidence type="ECO:0000313" key="3">
    <source>
        <dbReference type="EMBL" id="MSC50997.1"/>
    </source>
</evidence>
<feature type="signal peptide" evidence="2">
    <location>
        <begin position="1"/>
        <end position="26"/>
    </location>
</feature>
<evidence type="ECO:0000313" key="14">
    <source>
        <dbReference type="Proteomes" id="UP000260782"/>
    </source>
</evidence>
<evidence type="ECO:0000313" key="8">
    <source>
        <dbReference type="EMBL" id="RGC02457.1"/>
    </source>
</evidence>
<feature type="transmembrane region" description="Helical" evidence="1">
    <location>
        <begin position="327"/>
        <end position="348"/>
    </location>
</feature>
<dbReference type="EMBL" id="QVES01000001">
    <property type="protein sequence ID" value="RGB90355.1"/>
    <property type="molecule type" value="Genomic_DNA"/>
</dbReference>
<keyword evidence="1" id="KW-1133">Transmembrane helix</keyword>
<dbReference type="RefSeq" id="WP_015538487.1">
    <property type="nucleotide sequence ID" value="NZ_BNEV01000014.1"/>
</dbReference>
<feature type="transmembrane region" description="Helical" evidence="1">
    <location>
        <begin position="131"/>
        <end position="148"/>
    </location>
</feature>
<dbReference type="InterPro" id="IPR014194">
    <property type="entry name" value="Spore_III_AE"/>
</dbReference>
<comment type="caution">
    <text evidence="4">The sequence shown here is derived from an EMBL/GenBank/DDBJ whole genome shotgun (WGS) entry which is preliminary data.</text>
</comment>
<dbReference type="Proteomes" id="UP000462091">
    <property type="component" value="Unassembled WGS sequence"/>
</dbReference>
<feature type="transmembrane region" description="Helical" evidence="1">
    <location>
        <begin position="296"/>
        <end position="315"/>
    </location>
</feature>
<evidence type="ECO:0000313" key="16">
    <source>
        <dbReference type="Proteomes" id="UP000462091"/>
    </source>
</evidence>
<dbReference type="Proteomes" id="UP000220157">
    <property type="component" value="Unassembled WGS sequence"/>
</dbReference>
<reference evidence="6 12" key="3">
    <citation type="submission" date="2018-02" db="EMBL/GenBank/DDBJ databases">
        <title>Complete genome sequencing of Faecalibacterium prausnitzii strains isolated from the human gut.</title>
        <authorList>
            <person name="Fitzgerald B.C."/>
            <person name="Shkoporov A.N."/>
            <person name="Ross P.R."/>
            <person name="Hill C."/>
        </authorList>
    </citation>
    <scope>NUCLEOTIDE SEQUENCE [LARGE SCALE GENOMIC DNA]</scope>
    <source>
        <strain evidence="6 12">APC924/119</strain>
    </source>
</reference>
<evidence type="ECO:0000256" key="1">
    <source>
        <dbReference type="SAM" id="Phobius"/>
    </source>
</evidence>
<evidence type="ECO:0000313" key="4">
    <source>
        <dbReference type="EMBL" id="PDX71408.1"/>
    </source>
</evidence>
<feature type="chain" id="PRO_5015078019" evidence="2">
    <location>
        <begin position="27"/>
        <end position="352"/>
    </location>
</feature>
<reference evidence="3 16" key="5">
    <citation type="journal article" date="2019" name="Nat. Med.">
        <title>A library of human gut bacterial isolates paired with longitudinal multiomics data enables mechanistic microbiome research.</title>
        <authorList>
            <person name="Poyet M."/>
            <person name="Groussin M."/>
            <person name="Gibbons S.M."/>
            <person name="Avila-Pacheco J."/>
            <person name="Jiang X."/>
            <person name="Kearney S.M."/>
            <person name="Perrotta A.R."/>
            <person name="Berdy B."/>
            <person name="Zhao S."/>
            <person name="Lieberman T.D."/>
            <person name="Swanson P.K."/>
            <person name="Smith M."/>
            <person name="Roesemann S."/>
            <person name="Alexander J.E."/>
            <person name="Rich S.A."/>
            <person name="Livny J."/>
            <person name="Vlamakis H."/>
            <person name="Clish C."/>
            <person name="Bullock K."/>
            <person name="Deik A."/>
            <person name="Scott J."/>
            <person name="Pierce K.A."/>
            <person name="Xavier R.J."/>
            <person name="Alm E.J."/>
        </authorList>
    </citation>
    <scope>NUCLEOTIDE SEQUENCE [LARGE SCALE GENOMIC DNA]</scope>
    <source>
        <strain evidence="3 16">BIOML-B1</strain>
    </source>
</reference>
<dbReference type="EMBL" id="WKQM01000004">
    <property type="protein sequence ID" value="MSC50997.1"/>
    <property type="molecule type" value="Genomic_DNA"/>
</dbReference>
<evidence type="ECO:0000313" key="5">
    <source>
        <dbReference type="EMBL" id="PDX74398.1"/>
    </source>
</evidence>
<dbReference type="Proteomes" id="UP000260783">
    <property type="component" value="Unassembled WGS sequence"/>
</dbReference>
<reference evidence="13 14" key="4">
    <citation type="submission" date="2018-08" db="EMBL/GenBank/DDBJ databases">
        <title>A genome reference for cultivated species of the human gut microbiota.</title>
        <authorList>
            <person name="Zou Y."/>
            <person name="Xue W."/>
            <person name="Luo G."/>
        </authorList>
    </citation>
    <scope>NUCLEOTIDE SEQUENCE [LARGE SCALE GENOMIC DNA]</scope>
    <source>
        <strain evidence="8 15">AF29-11BH</strain>
        <strain evidence="7 14">AF31-14AC</strain>
        <strain evidence="9 13">AM37-13AC</strain>
    </source>
</reference>
<evidence type="ECO:0000313" key="9">
    <source>
        <dbReference type="EMBL" id="RGC20893.1"/>
    </source>
</evidence>
<evidence type="ECO:0000313" key="13">
    <source>
        <dbReference type="Proteomes" id="UP000260733"/>
    </source>
</evidence>
<proteinExistence type="predicted"/>
<gene>
    <name evidence="6" type="ORF">C4N21_00620</name>
    <name evidence="4" type="ORF">CGS55_14595</name>
    <name evidence="5" type="ORF">CGS56_15315</name>
    <name evidence="9" type="ORF">DW855_02935</name>
    <name evidence="8" type="ORF">DWZ04_00985</name>
    <name evidence="7" type="ORF">DWZ25_00770</name>
    <name evidence="3" type="ORF">GKE10_03540</name>
</gene>
<dbReference type="Proteomes" id="UP000219901">
    <property type="component" value="Unassembled WGS sequence"/>
</dbReference>
<keyword evidence="1" id="KW-0472">Membrane</keyword>
<dbReference type="EMBL" id="NMTV01000071">
    <property type="protein sequence ID" value="PDX71408.1"/>
    <property type="molecule type" value="Genomic_DNA"/>
</dbReference>
<evidence type="ECO:0000256" key="2">
    <source>
        <dbReference type="SAM" id="SignalP"/>
    </source>
</evidence>
<name>A0A2A6ZXB0_9FIRM</name>
<dbReference type="EMBL" id="QVFB01000003">
    <property type="protein sequence ID" value="RGC20893.1"/>
    <property type="molecule type" value="Genomic_DNA"/>
</dbReference>
<evidence type="ECO:0000313" key="6">
    <source>
        <dbReference type="EMBL" id="RAW67209.1"/>
    </source>
</evidence>
<protein>
    <submittedName>
        <fullName evidence="4">Stage III sporulation protein AE</fullName>
    </submittedName>
</protein>
<evidence type="ECO:0000313" key="15">
    <source>
        <dbReference type="Proteomes" id="UP000260783"/>
    </source>
</evidence>
<dbReference type="Pfam" id="PF09546">
    <property type="entry name" value="Spore_III_AE"/>
    <property type="match status" value="1"/>
</dbReference>
<evidence type="ECO:0000313" key="7">
    <source>
        <dbReference type="EMBL" id="RGB90355.1"/>
    </source>
</evidence>
<dbReference type="AlphaFoldDB" id="A0A2A6ZXB0"/>
<evidence type="ECO:0000313" key="10">
    <source>
        <dbReference type="Proteomes" id="UP000219901"/>
    </source>
</evidence>
<feature type="transmembrane region" description="Helical" evidence="1">
    <location>
        <begin position="154"/>
        <end position="175"/>
    </location>
</feature>
<reference evidence="4" key="2">
    <citation type="submission" date="2017-07" db="EMBL/GenBank/DDBJ databases">
        <authorList>
            <person name="Sun Z.S."/>
            <person name="Albrecht U."/>
            <person name="Echele G."/>
            <person name="Lee C.C."/>
        </authorList>
    </citation>
    <scope>NUCLEOTIDE SEQUENCE</scope>
    <source>
        <strain evidence="4">CNCM I 4546</strain>
        <strain evidence="5">CNCM I 4573</strain>
    </source>
</reference>
<keyword evidence="2" id="KW-0732">Signal</keyword>
<evidence type="ECO:0000313" key="12">
    <source>
        <dbReference type="Proteomes" id="UP000250550"/>
    </source>
</evidence>
<dbReference type="Proteomes" id="UP000250550">
    <property type="component" value="Unassembled WGS sequence"/>
</dbReference>
<dbReference type="EMBL" id="NMTW01000053">
    <property type="protein sequence ID" value="PDX74398.1"/>
    <property type="molecule type" value="Genomic_DNA"/>
</dbReference>
<dbReference type="Proteomes" id="UP000260733">
    <property type="component" value="Unassembled WGS sequence"/>
</dbReference>
<accession>A0A2A6ZXB0</accession>
<dbReference type="EMBL" id="QVEW01000001">
    <property type="protein sequence ID" value="RGC02457.1"/>
    <property type="molecule type" value="Genomic_DNA"/>
</dbReference>
<dbReference type="Proteomes" id="UP000260782">
    <property type="component" value="Unassembled WGS sequence"/>
</dbReference>
<organism evidence="4 10">
    <name type="scientific">Faecalibacterium prausnitzii</name>
    <dbReference type="NCBI Taxonomy" id="853"/>
    <lineage>
        <taxon>Bacteria</taxon>
        <taxon>Bacillati</taxon>
        <taxon>Bacillota</taxon>
        <taxon>Clostridia</taxon>
        <taxon>Eubacteriales</taxon>
        <taxon>Oscillospiraceae</taxon>
        <taxon>Faecalibacterium</taxon>
    </lineage>
</organism>
<sequence length="352" mass="37078">MKKCGLIICMATLGFLCSKTALKAAAAEATPWQTYLDKAPVQAEQFAADPLGTLVRLFAAEPVQLLRDTMQQYADVLLFLSLAAGLAFLLQDTADRALLELAAAGGCGVLLWQELDKLAAALCTRMAGWKSYLLGFLPVYSGVLAAGGEWNAGAAANGFLLTVLCFIAQAVTLWLQPLLRSYLAISMACGISSRKSLFEGCTLTGRLLRQAIGWAGKAFAALMSIQRVVTVQLDRSASRLGQLLTGSVPIVGQALSNAADAVLAGMQLLKSTLGIAALLSIGAEFAPLYLGLLIHLLFLSCCGWLAGIGGLEYCHKLLQCFAEAVRCMAAVTALFFMLFVVGIALLMLTGGG</sequence>
<reference evidence="10 11" key="1">
    <citation type="journal article" date="2017" name="Front. Microbiol.">
        <title>New Insights into the Diversity of the Genus Faecalibacterium.</title>
        <authorList>
            <person name="Benevides L."/>
            <person name="Burman S."/>
            <person name="Martin R."/>
            <person name="Robert V."/>
            <person name="Thomas M."/>
            <person name="Miquel S."/>
            <person name="Chain F."/>
            <person name="Sokol H."/>
            <person name="Bermudez-Humaran L.G."/>
            <person name="Morrison M."/>
            <person name="Langella P."/>
            <person name="Azevedo V.A."/>
            <person name="Chatel J.M."/>
            <person name="Soares S."/>
        </authorList>
    </citation>
    <scope>NUCLEOTIDE SEQUENCE [LARGE SCALE GENOMIC DNA]</scope>
    <source>
        <strain evidence="4 10">CNCM I 4546</strain>
        <strain evidence="5 11">CNCM I 4573</strain>
    </source>
</reference>